<reference evidence="2" key="1">
    <citation type="journal article" date="2012" name="BMC Genomics">
        <title>Genome sequence of the necrotrophic fungus Penicillium digitatum, the main postharvest pathogen of citrus.</title>
        <authorList>
            <person name="Marcet-Houben M."/>
            <person name="Ballester A.-R."/>
            <person name="de la Fuente B."/>
            <person name="Harries E."/>
            <person name="Marcos J.F."/>
            <person name="Gonzalez-Candelas L."/>
            <person name="Gabaldon T."/>
        </authorList>
    </citation>
    <scope>NUCLEOTIDE SEQUENCE [LARGE SCALE GENOMIC DNA]</scope>
    <source>
        <strain evidence="2">Pd1 / CECT 20795</strain>
    </source>
</reference>
<proteinExistence type="predicted"/>
<dbReference type="Proteomes" id="UP000009886">
    <property type="component" value="Unassembled WGS sequence"/>
</dbReference>
<evidence type="ECO:0000313" key="1">
    <source>
        <dbReference type="EMBL" id="EKV14379.1"/>
    </source>
</evidence>
<dbReference type="VEuPathDB" id="FungiDB:PDIP_44230"/>
<name>K9FZ58_PEND1</name>
<comment type="caution">
    <text evidence="1">The sequence shown here is derived from an EMBL/GenBank/DDBJ whole genome shotgun (WGS) entry which is preliminary data.</text>
</comment>
<dbReference type="KEGG" id="pdp:PDIP_44230"/>
<sequence>MEELFKADILITLREELILVEVKVAPIIAKLIF</sequence>
<accession>K9FZ58</accession>
<organism evidence="1 2">
    <name type="scientific">Penicillium digitatum (strain Pd1 / CECT 20795)</name>
    <name type="common">Green mold</name>
    <dbReference type="NCBI Taxonomy" id="1170230"/>
    <lineage>
        <taxon>Eukaryota</taxon>
        <taxon>Fungi</taxon>
        <taxon>Dikarya</taxon>
        <taxon>Ascomycota</taxon>
        <taxon>Pezizomycotina</taxon>
        <taxon>Eurotiomycetes</taxon>
        <taxon>Eurotiomycetidae</taxon>
        <taxon>Eurotiales</taxon>
        <taxon>Aspergillaceae</taxon>
        <taxon>Penicillium</taxon>
    </lineage>
</organism>
<dbReference type="HOGENOM" id="CLU_3384963_0_0_1"/>
<evidence type="ECO:0000313" key="2">
    <source>
        <dbReference type="Proteomes" id="UP000009886"/>
    </source>
</evidence>
<dbReference type="EMBL" id="AKCU01000308">
    <property type="protein sequence ID" value="EKV14379.1"/>
    <property type="molecule type" value="Genomic_DNA"/>
</dbReference>
<protein>
    <submittedName>
        <fullName evidence="1">Uncharacterized protein</fullName>
    </submittedName>
</protein>
<gene>
    <name evidence="1" type="ORF">PDIP_44230</name>
</gene>
<dbReference type="AlphaFoldDB" id="K9FZ58"/>